<dbReference type="AlphaFoldDB" id="A0A1U7J4J5"/>
<dbReference type="SUPFAM" id="SSF53474">
    <property type="entry name" value="alpha/beta-Hydrolases"/>
    <property type="match status" value="1"/>
</dbReference>
<dbReference type="Proteomes" id="UP000185557">
    <property type="component" value="Unassembled WGS sequence"/>
</dbReference>
<dbReference type="InterPro" id="IPR000383">
    <property type="entry name" value="Xaa-Pro-like_dom"/>
</dbReference>
<proteinExistence type="predicted"/>
<evidence type="ECO:0000256" key="2">
    <source>
        <dbReference type="SAM" id="SignalP"/>
    </source>
</evidence>
<dbReference type="Pfam" id="PF02129">
    <property type="entry name" value="Peptidase_S15"/>
    <property type="match status" value="1"/>
</dbReference>
<protein>
    <recommendedName>
        <fullName evidence="3">Xaa-Pro dipeptidyl-peptidase C-terminal domain-containing protein</fullName>
    </recommendedName>
</protein>
<name>A0A1U7J4J5_9CYAN</name>
<reference evidence="4 5" key="1">
    <citation type="submission" date="2016-11" db="EMBL/GenBank/DDBJ databases">
        <title>Draft Genome Sequences of Nine Cyanobacterial Strains from Diverse Habitats.</title>
        <authorList>
            <person name="Zhu T."/>
            <person name="Hou S."/>
            <person name="Lu X."/>
            <person name="Hess W.R."/>
        </authorList>
    </citation>
    <scope>NUCLEOTIDE SEQUENCE [LARGE SCALE GENOMIC DNA]</scope>
    <source>
        <strain evidence="4 5">NIES-30</strain>
    </source>
</reference>
<feature type="domain" description="Xaa-Pro dipeptidyl-peptidase C-terminal" evidence="3">
    <location>
        <begin position="360"/>
        <end position="547"/>
    </location>
</feature>
<gene>
    <name evidence="4" type="ORF">NIES30_13355</name>
</gene>
<dbReference type="RefSeq" id="WP_073608927.1">
    <property type="nucleotide sequence ID" value="NZ_MRCG01000009.1"/>
</dbReference>
<dbReference type="InterPro" id="IPR013736">
    <property type="entry name" value="Xaa-Pro_dipept_C"/>
</dbReference>
<accession>A0A1U7J4J5</accession>
<dbReference type="Gene3D" id="3.40.50.1820">
    <property type="entry name" value="alpha/beta hydrolase"/>
    <property type="match status" value="2"/>
</dbReference>
<dbReference type="InterPro" id="IPR029058">
    <property type="entry name" value="AB_hydrolase_fold"/>
</dbReference>
<comment type="caution">
    <text evidence="4">The sequence shown here is derived from an EMBL/GenBank/DDBJ whole genome shotgun (WGS) entry which is preliminary data.</text>
</comment>
<dbReference type="GO" id="GO:0008239">
    <property type="term" value="F:dipeptidyl-peptidase activity"/>
    <property type="evidence" value="ECO:0007669"/>
    <property type="project" value="InterPro"/>
</dbReference>
<dbReference type="SUPFAM" id="SSF49785">
    <property type="entry name" value="Galactose-binding domain-like"/>
    <property type="match status" value="1"/>
</dbReference>
<dbReference type="NCBIfam" id="TIGR00976">
    <property type="entry name" value="CocE_NonD"/>
    <property type="match status" value="1"/>
</dbReference>
<evidence type="ECO:0000313" key="4">
    <source>
        <dbReference type="EMBL" id="OKH47450.1"/>
    </source>
</evidence>
<dbReference type="OrthoDB" id="319764at2"/>
<evidence type="ECO:0000259" key="3">
    <source>
        <dbReference type="SMART" id="SM00939"/>
    </source>
</evidence>
<dbReference type="SMART" id="SM00939">
    <property type="entry name" value="PepX_C"/>
    <property type="match status" value="1"/>
</dbReference>
<keyword evidence="5" id="KW-1185">Reference proteome</keyword>
<feature type="signal peptide" evidence="2">
    <location>
        <begin position="1"/>
        <end position="30"/>
    </location>
</feature>
<dbReference type="InterPro" id="IPR008979">
    <property type="entry name" value="Galactose-bd-like_sf"/>
</dbReference>
<keyword evidence="2" id="KW-0732">Signal</keyword>
<dbReference type="InterPro" id="IPR005674">
    <property type="entry name" value="CocE/Ser_esterase"/>
</dbReference>
<feature type="chain" id="PRO_5012369142" description="Xaa-Pro dipeptidyl-peptidase C-terminal domain-containing protein" evidence="2">
    <location>
        <begin position="31"/>
        <end position="580"/>
    </location>
</feature>
<dbReference type="STRING" id="549789.NIES30_13355"/>
<keyword evidence="1" id="KW-0378">Hydrolase</keyword>
<sequence length="580" mass="63011">MRVPKTCVRRLLTGTAVMLLVLAGAPAALTQSEATATAAVATADKAVTHTENDRVPEGAAWTQQYFASSDGSDVELHADVLLPEGLAAGERVPVILVVGPYFGHSGEQALENHAHTGPSNRFNDLIEGTDLFNRGYALVMVDLRGFGGSTGCLDFMGPGAQADVQAAIDWAASQPWSTGAVGMYGKSADAITGLIGNNLNHDALKAVVAQEPIWDLYRNLWSNGVPRSTIVDVPRTYNEIAILPQLPDDDERYRTNAAYEQVNPLCLPLNSLGHQAANPDSEFWQFRNLAERAKGTDTPLLFTQGFLDWKAEAEAVEEFLTNHRGPQRGWLGPWEHYRGNDRTADGKLEMGREGWFDEVISFYDQHLKGIEPTVDYPAYVVQDSTGAWRAQDTWPVVEYSTTIALGGGSYLDDGLPADPAAEVPNRFFVWSEPLGQPVRITGTPQVSLNTEGHGNVMVELYDVAPDGSAVAFNRQVAVVKPGTTSFDLRSTDWMLQAGHALVVEIGTIQPSLAPDNDWIDTPSLETITVSNARLELALDDPANDTVIPGDRAPWLDIYRQAYTEQLSPGAPSFTLPTADR</sequence>
<dbReference type="Gene3D" id="2.60.120.260">
    <property type="entry name" value="Galactose-binding domain-like"/>
    <property type="match status" value="1"/>
</dbReference>
<organism evidence="4 5">
    <name type="scientific">Phormidium tenue NIES-30</name>
    <dbReference type="NCBI Taxonomy" id="549789"/>
    <lineage>
        <taxon>Bacteria</taxon>
        <taxon>Bacillati</taxon>
        <taxon>Cyanobacteriota</taxon>
        <taxon>Cyanophyceae</taxon>
        <taxon>Oscillatoriophycideae</taxon>
        <taxon>Oscillatoriales</taxon>
        <taxon>Oscillatoriaceae</taxon>
        <taxon>Phormidium</taxon>
    </lineage>
</organism>
<evidence type="ECO:0000313" key="5">
    <source>
        <dbReference type="Proteomes" id="UP000185557"/>
    </source>
</evidence>
<evidence type="ECO:0000256" key="1">
    <source>
        <dbReference type="ARBA" id="ARBA00022801"/>
    </source>
</evidence>
<dbReference type="EMBL" id="MRCG01000009">
    <property type="protein sequence ID" value="OKH47450.1"/>
    <property type="molecule type" value="Genomic_DNA"/>
</dbReference>